<sequence>MKNLKSFSSNLKEEDIDWNKQIHSLLENANKALYFYRAFNQNETYKFPSKDLLKYCKQQLDLTDLASQFGYKYDKDLFENDPELVIKFQDFFRKMEDTTSMERTLLLLGHIGLGKTRNASYIAYEYIKKNIPVFFFPLGGSYQTKFNNILGGFIQEEEQTISQFFKDDEGEDRKIISEI</sequence>
<evidence type="ECO:0000313" key="1">
    <source>
        <dbReference type="EMBL" id="KKM63577.1"/>
    </source>
</evidence>
<dbReference type="AlphaFoldDB" id="A0A0F9M2U3"/>
<dbReference type="Gene3D" id="3.40.50.300">
    <property type="entry name" value="P-loop containing nucleotide triphosphate hydrolases"/>
    <property type="match status" value="1"/>
</dbReference>
<protein>
    <submittedName>
        <fullName evidence="1">Uncharacterized protein</fullName>
    </submittedName>
</protein>
<name>A0A0F9M2U3_9ZZZZ</name>
<dbReference type="EMBL" id="LAZR01011071">
    <property type="protein sequence ID" value="KKM63577.1"/>
    <property type="molecule type" value="Genomic_DNA"/>
</dbReference>
<dbReference type="InterPro" id="IPR027417">
    <property type="entry name" value="P-loop_NTPase"/>
</dbReference>
<proteinExistence type="predicted"/>
<comment type="caution">
    <text evidence="1">The sequence shown here is derived from an EMBL/GenBank/DDBJ whole genome shotgun (WGS) entry which is preliminary data.</text>
</comment>
<accession>A0A0F9M2U3</accession>
<reference evidence="1" key="1">
    <citation type="journal article" date="2015" name="Nature">
        <title>Complex archaea that bridge the gap between prokaryotes and eukaryotes.</title>
        <authorList>
            <person name="Spang A."/>
            <person name="Saw J.H."/>
            <person name="Jorgensen S.L."/>
            <person name="Zaremba-Niedzwiedzka K."/>
            <person name="Martijn J."/>
            <person name="Lind A.E."/>
            <person name="van Eijk R."/>
            <person name="Schleper C."/>
            <person name="Guy L."/>
            <person name="Ettema T.J."/>
        </authorList>
    </citation>
    <scope>NUCLEOTIDE SEQUENCE</scope>
</reference>
<dbReference type="SUPFAM" id="SSF52540">
    <property type="entry name" value="P-loop containing nucleoside triphosphate hydrolases"/>
    <property type="match status" value="1"/>
</dbReference>
<organism evidence="1">
    <name type="scientific">marine sediment metagenome</name>
    <dbReference type="NCBI Taxonomy" id="412755"/>
    <lineage>
        <taxon>unclassified sequences</taxon>
        <taxon>metagenomes</taxon>
        <taxon>ecological metagenomes</taxon>
    </lineage>
</organism>
<gene>
    <name evidence="1" type="ORF">LCGC14_1510060</name>
</gene>